<keyword evidence="2" id="KW-1185">Reference proteome</keyword>
<sequence>MKEQNPLFSPLSSEESAAVSGGIGVSFDLDTYLYILGAGVVFGNPGLTPDEVHFAWMNSFVFEDNNSLGVSSIVRRNSRRTSFYY</sequence>
<evidence type="ECO:0000313" key="2">
    <source>
        <dbReference type="Proteomes" id="UP000661112"/>
    </source>
</evidence>
<gene>
    <name evidence="1" type="ORF">H6G83_21320</name>
</gene>
<name>A0ABR8D871_9NOST</name>
<protein>
    <submittedName>
        <fullName evidence="1">Uncharacterized protein</fullName>
    </submittedName>
</protein>
<dbReference type="EMBL" id="JACJSG010000031">
    <property type="protein sequence ID" value="MBD2503112.1"/>
    <property type="molecule type" value="Genomic_DNA"/>
</dbReference>
<reference evidence="1 2" key="1">
    <citation type="journal article" date="2020" name="ISME J.">
        <title>Comparative genomics reveals insights into cyanobacterial evolution and habitat adaptation.</title>
        <authorList>
            <person name="Chen M.Y."/>
            <person name="Teng W.K."/>
            <person name="Zhao L."/>
            <person name="Hu C.X."/>
            <person name="Zhou Y.K."/>
            <person name="Han B.P."/>
            <person name="Song L.R."/>
            <person name="Shu W.S."/>
        </authorList>
    </citation>
    <scope>NUCLEOTIDE SEQUENCE [LARGE SCALE GENOMIC DNA]</scope>
    <source>
        <strain evidence="1 2">FACHB-119</strain>
    </source>
</reference>
<proteinExistence type="predicted"/>
<comment type="caution">
    <text evidence="1">The sequence shown here is derived from an EMBL/GenBank/DDBJ whole genome shotgun (WGS) entry which is preliminary data.</text>
</comment>
<accession>A0ABR8D871</accession>
<dbReference type="Proteomes" id="UP000661112">
    <property type="component" value="Unassembled WGS sequence"/>
</dbReference>
<evidence type="ECO:0000313" key="1">
    <source>
        <dbReference type="EMBL" id="MBD2503112.1"/>
    </source>
</evidence>
<organism evidence="1 2">
    <name type="scientific">Anabaena azotica FACHB-119</name>
    <dbReference type="NCBI Taxonomy" id="947527"/>
    <lineage>
        <taxon>Bacteria</taxon>
        <taxon>Bacillati</taxon>
        <taxon>Cyanobacteriota</taxon>
        <taxon>Cyanophyceae</taxon>
        <taxon>Nostocales</taxon>
        <taxon>Nostocaceae</taxon>
        <taxon>Anabaena</taxon>
        <taxon>Anabaena azotica</taxon>
    </lineage>
</organism>
<dbReference type="RefSeq" id="WP_190475978.1">
    <property type="nucleotide sequence ID" value="NZ_JACJSG010000031.1"/>
</dbReference>